<sequence length="116" mass="13025">MLVMRQLHGDYDTFRGYINVCGGDLPGSPLQLLSKAFLITLTVISVIEEGDMWRVRGRDVGRQGREPGFPPKERRENASARCGFWVQKDPIYVSHRVSQGLYEILSMREAGIVATG</sequence>
<gene>
    <name evidence="1" type="ORF">GOODEAATRI_034396</name>
</gene>
<evidence type="ECO:0000313" key="1">
    <source>
        <dbReference type="EMBL" id="MEQ2186980.1"/>
    </source>
</evidence>
<comment type="caution">
    <text evidence="1">The sequence shown here is derived from an EMBL/GenBank/DDBJ whole genome shotgun (WGS) entry which is preliminary data.</text>
</comment>
<name>A0ABV0PU00_9TELE</name>
<accession>A0ABV0PU00</accession>
<reference evidence="1 2" key="1">
    <citation type="submission" date="2021-06" db="EMBL/GenBank/DDBJ databases">
        <authorList>
            <person name="Palmer J.M."/>
        </authorList>
    </citation>
    <scope>NUCLEOTIDE SEQUENCE [LARGE SCALE GENOMIC DNA]</scope>
    <source>
        <strain evidence="1 2">GA_2019</strain>
        <tissue evidence="1">Muscle</tissue>
    </source>
</reference>
<evidence type="ECO:0000313" key="2">
    <source>
        <dbReference type="Proteomes" id="UP001476798"/>
    </source>
</evidence>
<dbReference type="Proteomes" id="UP001476798">
    <property type="component" value="Unassembled WGS sequence"/>
</dbReference>
<proteinExistence type="predicted"/>
<dbReference type="EMBL" id="JAHRIO010088690">
    <property type="protein sequence ID" value="MEQ2186980.1"/>
    <property type="molecule type" value="Genomic_DNA"/>
</dbReference>
<keyword evidence="2" id="KW-1185">Reference proteome</keyword>
<protein>
    <submittedName>
        <fullName evidence="1">Uncharacterized protein</fullName>
    </submittedName>
</protein>
<organism evidence="1 2">
    <name type="scientific">Goodea atripinnis</name>
    <dbReference type="NCBI Taxonomy" id="208336"/>
    <lineage>
        <taxon>Eukaryota</taxon>
        <taxon>Metazoa</taxon>
        <taxon>Chordata</taxon>
        <taxon>Craniata</taxon>
        <taxon>Vertebrata</taxon>
        <taxon>Euteleostomi</taxon>
        <taxon>Actinopterygii</taxon>
        <taxon>Neopterygii</taxon>
        <taxon>Teleostei</taxon>
        <taxon>Neoteleostei</taxon>
        <taxon>Acanthomorphata</taxon>
        <taxon>Ovalentaria</taxon>
        <taxon>Atherinomorphae</taxon>
        <taxon>Cyprinodontiformes</taxon>
        <taxon>Goodeidae</taxon>
        <taxon>Goodea</taxon>
    </lineage>
</organism>